<dbReference type="HOGENOM" id="CLU_030508_1_0_5"/>
<evidence type="ECO:0000256" key="1">
    <source>
        <dbReference type="SAM" id="SignalP"/>
    </source>
</evidence>
<protein>
    <recommendedName>
        <fullName evidence="2">Endonuclease/exonuclease/phosphatase domain-containing protein</fullName>
    </recommendedName>
</protein>
<dbReference type="InterPro" id="IPR036691">
    <property type="entry name" value="Endo/exonu/phosph_ase_sf"/>
</dbReference>
<dbReference type="STRING" id="314265.R2601_23720"/>
<gene>
    <name evidence="3" type="ORF">R2601_23720</name>
</gene>
<accession>Q0FL41</accession>
<dbReference type="Proteomes" id="UP000006230">
    <property type="component" value="Unassembled WGS sequence"/>
</dbReference>
<feature type="domain" description="Endonuclease/exonuclease/phosphatase" evidence="2">
    <location>
        <begin position="66"/>
        <end position="295"/>
    </location>
</feature>
<dbReference type="EMBL" id="AATQ01000035">
    <property type="protein sequence ID" value="EAU44924.1"/>
    <property type="molecule type" value="Genomic_DNA"/>
</dbReference>
<keyword evidence="1" id="KW-0732">Signal</keyword>
<feature type="signal peptide" evidence="1">
    <location>
        <begin position="1"/>
        <end position="24"/>
    </location>
</feature>
<dbReference type="Gene3D" id="3.60.10.10">
    <property type="entry name" value="Endonuclease/exonuclease/phosphatase"/>
    <property type="match status" value="1"/>
</dbReference>
<dbReference type="InterPro" id="IPR005135">
    <property type="entry name" value="Endo/exonuclease/phosphatase"/>
</dbReference>
<proteinExistence type="predicted"/>
<dbReference type="RefSeq" id="WP_007800081.1">
    <property type="nucleotide sequence ID" value="NZ_DS022276.1"/>
</dbReference>
<feature type="chain" id="PRO_5004171771" description="Endonuclease/exonuclease/phosphatase domain-containing protein" evidence="1">
    <location>
        <begin position="25"/>
        <end position="306"/>
    </location>
</feature>
<keyword evidence="4" id="KW-1185">Reference proteome</keyword>
<evidence type="ECO:0000313" key="3">
    <source>
        <dbReference type="EMBL" id="EAU44924.1"/>
    </source>
</evidence>
<dbReference type="GO" id="GO:0003824">
    <property type="term" value="F:catalytic activity"/>
    <property type="evidence" value="ECO:0007669"/>
    <property type="project" value="InterPro"/>
</dbReference>
<dbReference type="AlphaFoldDB" id="Q0FL41"/>
<sequence>MRVVRSIGKGLLAALALIALVACAQQIRLSEGDALPPPPEDALRIATLNVHYIDLRGQGEGRWSRAGWERRKPALGAAVEALEADVIAFQEMESFRGGNADTDNLARRYLLDRLSGYEAAAIGDWRTFPSTQPIFYRTGKLELVDQGWFFFSDTPDVIYSRTFDGSWPAFASWAAFRQRGGGDVFRVMNVHLEYRSASNRRLSAELIADRLRPVIDSGTPVVLAGDFNALAGWEVMESLEAAGLRFPKVPGATYHLDRGLHLLPAIDHIGHSPGLRGVGGPHVPQIRVDGVWPADHHPVVLDLARP</sequence>
<reference evidence="3 4" key="1">
    <citation type="journal article" date="2010" name="J. Bacteriol.">
        <title>Genome sequences of Pelagibaca bermudensis HTCC2601T and Maritimibacter alkaliphilus HTCC2654T, the type strains of two marine Roseobacter genera.</title>
        <authorList>
            <person name="Thrash J.C."/>
            <person name="Cho J.C."/>
            <person name="Ferriera S."/>
            <person name="Johnson J."/>
            <person name="Vergin K.L."/>
            <person name="Giovannoni S.J."/>
        </authorList>
    </citation>
    <scope>NUCLEOTIDE SEQUENCE [LARGE SCALE GENOMIC DNA]</scope>
    <source>
        <strain evidence="4">DSM 26914 / JCM 13377 / KCTC 12554 / HTCC2601</strain>
    </source>
</reference>
<dbReference type="eggNOG" id="COG3568">
    <property type="taxonomic scope" value="Bacteria"/>
</dbReference>
<dbReference type="Pfam" id="PF03372">
    <property type="entry name" value="Exo_endo_phos"/>
    <property type="match status" value="1"/>
</dbReference>
<comment type="caution">
    <text evidence="3">The sequence shown here is derived from an EMBL/GenBank/DDBJ whole genome shotgun (WGS) entry which is preliminary data.</text>
</comment>
<dbReference type="OrthoDB" id="9793162at2"/>
<dbReference type="PROSITE" id="PS51257">
    <property type="entry name" value="PROKAR_LIPOPROTEIN"/>
    <property type="match status" value="1"/>
</dbReference>
<evidence type="ECO:0000313" key="4">
    <source>
        <dbReference type="Proteomes" id="UP000006230"/>
    </source>
</evidence>
<dbReference type="SUPFAM" id="SSF56219">
    <property type="entry name" value="DNase I-like"/>
    <property type="match status" value="1"/>
</dbReference>
<organism evidence="3 4">
    <name type="scientific">Salipiger bermudensis (strain DSM 26914 / JCM 13377 / KCTC 12554 / HTCC2601)</name>
    <name type="common">Pelagibaca bermudensis</name>
    <dbReference type="NCBI Taxonomy" id="314265"/>
    <lineage>
        <taxon>Bacteria</taxon>
        <taxon>Pseudomonadati</taxon>
        <taxon>Pseudomonadota</taxon>
        <taxon>Alphaproteobacteria</taxon>
        <taxon>Rhodobacterales</taxon>
        <taxon>Roseobacteraceae</taxon>
        <taxon>Salipiger</taxon>
    </lineage>
</organism>
<name>Q0FL41_SALBH</name>
<evidence type="ECO:0000259" key="2">
    <source>
        <dbReference type="Pfam" id="PF03372"/>
    </source>
</evidence>